<feature type="domain" description="Acetyl-CoA dehydrogenase-like C-terminal" evidence="14">
    <location>
        <begin position="466"/>
        <end position="589"/>
    </location>
</feature>
<dbReference type="Pfam" id="PF02771">
    <property type="entry name" value="Acyl-CoA_dh_N"/>
    <property type="match status" value="1"/>
</dbReference>
<dbReference type="InterPro" id="IPR009100">
    <property type="entry name" value="AcylCoA_DH/oxidase_NM_dom_sf"/>
</dbReference>
<organism evidence="15 16">
    <name type="scientific">Spongiibacter pelagi</name>
    <dbReference type="NCBI Taxonomy" id="2760804"/>
    <lineage>
        <taxon>Bacteria</taxon>
        <taxon>Pseudomonadati</taxon>
        <taxon>Pseudomonadota</taxon>
        <taxon>Gammaproteobacteria</taxon>
        <taxon>Cellvibrionales</taxon>
        <taxon>Spongiibacteraceae</taxon>
        <taxon>Spongiibacter</taxon>
    </lineage>
</organism>
<evidence type="ECO:0000256" key="6">
    <source>
        <dbReference type="ARBA" id="ARBA00051388"/>
    </source>
</evidence>
<dbReference type="SUPFAM" id="SSF47203">
    <property type="entry name" value="Acyl-CoA dehydrogenase C-terminal domain-like"/>
    <property type="match status" value="1"/>
</dbReference>
<dbReference type="AlphaFoldDB" id="A0A927GUV5"/>
<comment type="caution">
    <text evidence="15">The sequence shown here is derived from an EMBL/GenBank/DDBJ whole genome shotgun (WGS) entry which is preliminary data.</text>
</comment>
<dbReference type="InterPro" id="IPR046373">
    <property type="entry name" value="Acyl-CoA_Oxase/DH_mid-dom_sf"/>
</dbReference>
<evidence type="ECO:0000256" key="2">
    <source>
        <dbReference type="ARBA" id="ARBA00009347"/>
    </source>
</evidence>
<dbReference type="PANTHER" id="PTHR42803:SF1">
    <property type="entry name" value="BROAD-SPECIFICITY LINEAR ACYL-COA DEHYDROGENASE FADE5"/>
    <property type="match status" value="1"/>
</dbReference>
<comment type="cofactor">
    <cofactor evidence="1 10">
        <name>FAD</name>
        <dbReference type="ChEBI" id="CHEBI:57692"/>
    </cofactor>
</comment>
<evidence type="ECO:0000259" key="12">
    <source>
        <dbReference type="Pfam" id="PF02770"/>
    </source>
</evidence>
<keyword evidence="3 10" id="KW-0285">Flavoprotein</keyword>
<dbReference type="InterPro" id="IPR009075">
    <property type="entry name" value="AcylCo_DH/oxidase_C"/>
</dbReference>
<dbReference type="EC" id="1.3.99.41" evidence="8"/>
<dbReference type="InterPro" id="IPR052166">
    <property type="entry name" value="Diverse_Acyl-CoA_DH"/>
</dbReference>
<evidence type="ECO:0000256" key="5">
    <source>
        <dbReference type="ARBA" id="ARBA00023002"/>
    </source>
</evidence>
<accession>A0A927GUV5</accession>
<dbReference type="FunFam" id="2.40.110.10:FF:000031">
    <property type="entry name" value="Acyl-CoA dehydrogenase, putative"/>
    <property type="match status" value="1"/>
</dbReference>
<feature type="domain" description="Acyl-CoA dehydrogenase/oxidase N-terminal" evidence="13">
    <location>
        <begin position="79"/>
        <end position="157"/>
    </location>
</feature>
<evidence type="ECO:0000259" key="11">
    <source>
        <dbReference type="Pfam" id="PF00441"/>
    </source>
</evidence>
<dbReference type="GO" id="GO:0050660">
    <property type="term" value="F:flavin adenine dinucleotide binding"/>
    <property type="evidence" value="ECO:0007669"/>
    <property type="project" value="InterPro"/>
</dbReference>
<dbReference type="InterPro" id="IPR025878">
    <property type="entry name" value="Acyl-CoA_dh-like_C_dom"/>
</dbReference>
<keyword evidence="4 10" id="KW-0274">FAD</keyword>
<dbReference type="GO" id="GO:0016627">
    <property type="term" value="F:oxidoreductase activity, acting on the CH-CH group of donors"/>
    <property type="evidence" value="ECO:0007669"/>
    <property type="project" value="InterPro"/>
</dbReference>
<feature type="domain" description="Acyl-CoA dehydrogenase/oxidase C-terminal" evidence="11">
    <location>
        <begin position="282"/>
        <end position="450"/>
    </location>
</feature>
<dbReference type="InterPro" id="IPR037069">
    <property type="entry name" value="AcylCoA_DH/ox_N_sf"/>
</dbReference>
<evidence type="ECO:0000256" key="3">
    <source>
        <dbReference type="ARBA" id="ARBA00022630"/>
    </source>
</evidence>
<comment type="catalytic activity">
    <reaction evidence="6">
        <text>3-(methylsulfanyl)propanoyl-CoA + oxidized [electron-transfer flavoprotein] + H(+) = 3-(methylsulfanyl)acryloyl-CoA + reduced [electron-transfer flavoprotein]</text>
        <dbReference type="Rhea" id="RHEA:52612"/>
        <dbReference type="Rhea" id="RHEA-COMP:10685"/>
        <dbReference type="Rhea" id="RHEA-COMP:10686"/>
        <dbReference type="ChEBI" id="CHEBI:15378"/>
        <dbReference type="ChEBI" id="CHEBI:57692"/>
        <dbReference type="ChEBI" id="CHEBI:58307"/>
        <dbReference type="ChEBI" id="CHEBI:82815"/>
        <dbReference type="ChEBI" id="CHEBI:84994"/>
        <dbReference type="EC" id="1.3.99.41"/>
    </reaction>
    <physiologicalReaction direction="left-to-right" evidence="6">
        <dbReference type="Rhea" id="RHEA:52613"/>
    </physiologicalReaction>
</comment>
<evidence type="ECO:0000256" key="7">
    <source>
        <dbReference type="ARBA" id="ARBA00058683"/>
    </source>
</evidence>
<dbReference type="SUPFAM" id="SSF56645">
    <property type="entry name" value="Acyl-CoA dehydrogenase NM domain-like"/>
    <property type="match status" value="1"/>
</dbReference>
<dbReference type="InterPro" id="IPR006091">
    <property type="entry name" value="Acyl-CoA_Oxase/DH_mid-dom"/>
</dbReference>
<dbReference type="PANTHER" id="PTHR42803">
    <property type="entry name" value="ACYL-COA DEHYDROGENASE"/>
    <property type="match status" value="1"/>
</dbReference>
<evidence type="ECO:0000256" key="4">
    <source>
        <dbReference type="ARBA" id="ARBA00022827"/>
    </source>
</evidence>
<comment type="function">
    <text evidence="7">Involved in the assimilation of dimethylsulphoniopropionate (DMSP), an important compound in the fixation of carbon in marine phytoplankton, by mediating the conversion of 3-(methylthio)propanoyl-CoA (MMPA-CoA) to 3-(methylthio)acryloyl-CoA (MTA-CoA).</text>
</comment>
<dbReference type="Gene3D" id="1.10.540.10">
    <property type="entry name" value="Acyl-CoA dehydrogenase/oxidase, N-terminal domain"/>
    <property type="match status" value="1"/>
</dbReference>
<gene>
    <name evidence="15" type="ORF">IB286_03205</name>
</gene>
<dbReference type="Gene3D" id="2.40.110.10">
    <property type="entry name" value="Butyryl-CoA Dehydrogenase, subunit A, domain 2"/>
    <property type="match status" value="1"/>
</dbReference>
<evidence type="ECO:0000256" key="9">
    <source>
        <dbReference type="ARBA" id="ARBA00069043"/>
    </source>
</evidence>
<evidence type="ECO:0000256" key="8">
    <source>
        <dbReference type="ARBA" id="ARBA00066694"/>
    </source>
</evidence>
<dbReference type="Pfam" id="PF02770">
    <property type="entry name" value="Acyl-CoA_dh_M"/>
    <property type="match status" value="1"/>
</dbReference>
<comment type="similarity">
    <text evidence="2 10">Belongs to the acyl-CoA dehydrogenase family.</text>
</comment>
<protein>
    <recommendedName>
        <fullName evidence="9">3-methylmercaptopropionyl-CoA dehydrogenase</fullName>
        <ecNumber evidence="8">1.3.99.41</ecNumber>
    </recommendedName>
</protein>
<proteinExistence type="inferred from homology"/>
<evidence type="ECO:0000313" key="16">
    <source>
        <dbReference type="Proteomes" id="UP000610558"/>
    </source>
</evidence>
<dbReference type="RefSeq" id="WP_190762346.1">
    <property type="nucleotide sequence ID" value="NZ_JACXLD010000001.1"/>
</dbReference>
<evidence type="ECO:0000256" key="10">
    <source>
        <dbReference type="RuleBase" id="RU362125"/>
    </source>
</evidence>
<name>A0A927GUV5_9GAMM</name>
<dbReference type="Gene3D" id="1.20.140.10">
    <property type="entry name" value="Butyryl-CoA Dehydrogenase, subunit A, domain 3"/>
    <property type="match status" value="1"/>
</dbReference>
<evidence type="ECO:0000256" key="1">
    <source>
        <dbReference type="ARBA" id="ARBA00001974"/>
    </source>
</evidence>
<dbReference type="InterPro" id="IPR036250">
    <property type="entry name" value="AcylCo_DH-like_C"/>
</dbReference>
<keyword evidence="5 10" id="KW-0560">Oxidoreductase</keyword>
<feature type="domain" description="Acyl-CoA oxidase/dehydrogenase middle" evidence="12">
    <location>
        <begin position="162"/>
        <end position="271"/>
    </location>
</feature>
<dbReference type="Proteomes" id="UP000610558">
    <property type="component" value="Unassembled WGS sequence"/>
</dbReference>
<sequence>MPEYKAPLRDMQFVLHDVFKAESLWQSMPGTSEINRELADAILEESAKINENLISPLNQPGHEQGVSWNDGVVTTPDGFPAAFKQLAEGGWVGLSGPEEYGGQNMPKMLVLLFEEMLYSAGIAMGLYSTLTSGAALAIEQHASQELKDTYLPNMYAGTWAGAMCLTEAHSGTDLGLIRTKAVPNDNGSYSISGTKIFITGGDQDLTENIIHLVLAKLPDAPEGSKGISLFLVPKVKVNADGSLGERNGVNCGSIEHKMGINASATCVMNFDGAEGYLVGEINKGLQGMFTMMNYERLSVGIQGLSAGQAAYQWSSEYARDRLQSRSPTGPKNKDGAADPIIVHPDVRRMLLTQKAYVEAGRALAVYVGQQLDLAKFGEGDNKARGAAMVELLTPVAKAFLTDKGLEGTVLGQQCYGGHGYIREWGMEQLVRDVRIAQIYEGTNGIQAMDLMGRKVAANGGKTAMLLIEEMREFAKAEAGVAGVEEFLSALSRSVDTLEDVTRFVLEQAGGDANVIGASANEYLHLMGFTLYSYMWAKMVVTVLKSESGQGEAFDTAKLQTARFFVQRLLPQIQALSESIKNGSATLMEISEEAFI</sequence>
<evidence type="ECO:0000313" key="15">
    <source>
        <dbReference type="EMBL" id="MBD2858001.1"/>
    </source>
</evidence>
<evidence type="ECO:0000259" key="13">
    <source>
        <dbReference type="Pfam" id="PF02771"/>
    </source>
</evidence>
<keyword evidence="16" id="KW-1185">Reference proteome</keyword>
<dbReference type="EMBL" id="JACXLD010000001">
    <property type="protein sequence ID" value="MBD2858001.1"/>
    <property type="molecule type" value="Genomic_DNA"/>
</dbReference>
<dbReference type="InterPro" id="IPR013786">
    <property type="entry name" value="AcylCoA_DH/ox_N"/>
</dbReference>
<dbReference type="Pfam" id="PF00441">
    <property type="entry name" value="Acyl-CoA_dh_1"/>
    <property type="match status" value="1"/>
</dbReference>
<dbReference type="Pfam" id="PF12806">
    <property type="entry name" value="Acyl-CoA_dh_C"/>
    <property type="match status" value="1"/>
</dbReference>
<reference evidence="15" key="1">
    <citation type="submission" date="2020-09" db="EMBL/GenBank/DDBJ databases">
        <authorList>
            <person name="Yoon J.-W."/>
        </authorList>
    </citation>
    <scope>NUCLEOTIDE SEQUENCE</scope>
    <source>
        <strain evidence="15">KMU-158</strain>
    </source>
</reference>
<evidence type="ECO:0000259" key="14">
    <source>
        <dbReference type="Pfam" id="PF12806"/>
    </source>
</evidence>